<evidence type="ECO:0000313" key="7">
    <source>
        <dbReference type="EMBL" id="CAD7447071.1"/>
    </source>
</evidence>
<dbReference type="GO" id="GO:0016298">
    <property type="term" value="F:lipase activity"/>
    <property type="evidence" value="ECO:0007669"/>
    <property type="project" value="InterPro"/>
</dbReference>
<name>A0A7R9F5K5_9NEOP</name>
<dbReference type="PANTHER" id="PTHR11610">
    <property type="entry name" value="LIPASE"/>
    <property type="match status" value="1"/>
</dbReference>
<comment type="subcellular location">
    <subcellularLocation>
        <location evidence="1">Secreted</location>
    </subcellularLocation>
</comment>
<evidence type="ECO:0000256" key="2">
    <source>
        <dbReference type="ARBA" id="ARBA00010701"/>
    </source>
</evidence>
<keyword evidence="3" id="KW-0964">Secreted</keyword>
<dbReference type="EMBL" id="OD568531">
    <property type="protein sequence ID" value="CAD7447071.1"/>
    <property type="molecule type" value="Genomic_DNA"/>
</dbReference>
<sequence length="433" mass="47252">MEELTSFKLTNDEVPMRCTPMHSASRTHLTEMTGETGLSRAEKMKTIKFLLYTPNNPNNAKVLDVDDISSLAPVNVKWDTKVLIHGWKGDRTGFQKIKDAYLSTCDCNVIIVEWKELAKNMNYRDSKADTEIVGTATAQLLDSLSDLGLPLSKVNCVGHSLGGHTAGVVGNRLTKGRLGMATGLDSAGPLFDSNKTPIKNKLDLNDAMFVQNVHTSIILGTKEFSGHSDFFPNGGVKQTGCKGAQEISYGLCSHMRVLDLWEETIRQPVEGHQCSSWNRYKSGECDHNTVAVMGDNINRRDELVPTDPVYLADLDPTDPVYLADLDPTDPVYTADLDPTDPVYTADLDPTDTVYTADLDPTDPVHTADLDPTDPVYTADLDPTDPVYTADLVPTDPVYTADLDPTDPVYTADLVPTEPAHTPDIVPVSSIVPG</sequence>
<proteinExistence type="inferred from homology"/>
<feature type="region of interest" description="Disordered" evidence="5">
    <location>
        <begin position="355"/>
        <end position="382"/>
    </location>
</feature>
<gene>
    <name evidence="7" type="ORF">TBIB3V08_LOCUS9388</name>
</gene>
<comment type="similarity">
    <text evidence="2 4">Belongs to the AB hydrolase superfamily. Lipase family.</text>
</comment>
<evidence type="ECO:0000256" key="1">
    <source>
        <dbReference type="ARBA" id="ARBA00004613"/>
    </source>
</evidence>
<protein>
    <recommendedName>
        <fullName evidence="6">Lipase domain-containing protein</fullName>
    </recommendedName>
</protein>
<dbReference type="InterPro" id="IPR013818">
    <property type="entry name" value="Lipase"/>
</dbReference>
<evidence type="ECO:0000256" key="4">
    <source>
        <dbReference type="RuleBase" id="RU004262"/>
    </source>
</evidence>
<reference evidence="7" key="1">
    <citation type="submission" date="2020-11" db="EMBL/GenBank/DDBJ databases">
        <authorList>
            <person name="Tran Van P."/>
        </authorList>
    </citation>
    <scope>NUCLEOTIDE SEQUENCE</scope>
</reference>
<dbReference type="Pfam" id="PF00151">
    <property type="entry name" value="Lipase"/>
    <property type="match status" value="1"/>
</dbReference>
<dbReference type="GO" id="GO:0016042">
    <property type="term" value="P:lipid catabolic process"/>
    <property type="evidence" value="ECO:0007669"/>
    <property type="project" value="TreeGrafter"/>
</dbReference>
<accession>A0A7R9F5K5</accession>
<evidence type="ECO:0000259" key="6">
    <source>
        <dbReference type="Pfam" id="PF00151"/>
    </source>
</evidence>
<organism evidence="7">
    <name type="scientific">Timema bartmani</name>
    <dbReference type="NCBI Taxonomy" id="61472"/>
    <lineage>
        <taxon>Eukaryota</taxon>
        <taxon>Metazoa</taxon>
        <taxon>Ecdysozoa</taxon>
        <taxon>Arthropoda</taxon>
        <taxon>Hexapoda</taxon>
        <taxon>Insecta</taxon>
        <taxon>Pterygota</taxon>
        <taxon>Neoptera</taxon>
        <taxon>Polyneoptera</taxon>
        <taxon>Phasmatodea</taxon>
        <taxon>Timematodea</taxon>
        <taxon>Timematoidea</taxon>
        <taxon>Timematidae</taxon>
        <taxon>Timema</taxon>
    </lineage>
</organism>
<dbReference type="AlphaFoldDB" id="A0A7R9F5K5"/>
<dbReference type="PRINTS" id="PR00821">
    <property type="entry name" value="TAGLIPASE"/>
</dbReference>
<dbReference type="GO" id="GO:0005615">
    <property type="term" value="C:extracellular space"/>
    <property type="evidence" value="ECO:0007669"/>
    <property type="project" value="TreeGrafter"/>
</dbReference>
<dbReference type="InterPro" id="IPR029058">
    <property type="entry name" value="AB_hydrolase_fold"/>
</dbReference>
<feature type="domain" description="Lipase" evidence="6">
    <location>
        <begin position="34"/>
        <end position="299"/>
    </location>
</feature>
<evidence type="ECO:0000256" key="5">
    <source>
        <dbReference type="SAM" id="MobiDB-lite"/>
    </source>
</evidence>
<evidence type="ECO:0000256" key="3">
    <source>
        <dbReference type="ARBA" id="ARBA00022525"/>
    </source>
</evidence>
<dbReference type="InterPro" id="IPR000734">
    <property type="entry name" value="TAG_lipase"/>
</dbReference>
<dbReference type="Gene3D" id="3.40.50.1820">
    <property type="entry name" value="alpha/beta hydrolase"/>
    <property type="match status" value="1"/>
</dbReference>
<dbReference type="SUPFAM" id="SSF53474">
    <property type="entry name" value="alpha/beta-Hydrolases"/>
    <property type="match status" value="1"/>
</dbReference>